<evidence type="ECO:0000256" key="5">
    <source>
        <dbReference type="ARBA" id="ARBA00022840"/>
    </source>
</evidence>
<dbReference type="NCBIfam" id="NF041083">
    <property type="entry name" value="thermosome_beta"/>
    <property type="match status" value="1"/>
</dbReference>
<dbReference type="OrthoDB" id="10248520at2759"/>
<evidence type="ECO:0000313" key="14">
    <source>
        <dbReference type="Proteomes" id="UP000030640"/>
    </source>
</evidence>
<dbReference type="InterPro" id="IPR012718">
    <property type="entry name" value="Chap_CCT_epsi"/>
</dbReference>
<dbReference type="InterPro" id="IPR017998">
    <property type="entry name" value="Chaperone_TCP-1"/>
</dbReference>
<dbReference type="SUPFAM" id="SSF54849">
    <property type="entry name" value="GroEL-intermediate domain like"/>
    <property type="match status" value="1"/>
</dbReference>
<dbReference type="GO" id="GO:0140662">
    <property type="term" value="F:ATP-dependent protein folding chaperone"/>
    <property type="evidence" value="ECO:0007669"/>
    <property type="project" value="InterPro"/>
</dbReference>
<feature type="chain" id="PRO_5004888599" description="T-complex protein 1 subunit epsilon" evidence="11">
    <location>
        <begin position="27"/>
        <end position="1123"/>
    </location>
</feature>
<keyword evidence="14" id="KW-1185">Reference proteome</keyword>
<dbReference type="NCBIfam" id="TIGR02343">
    <property type="entry name" value="chap_CCT_epsi"/>
    <property type="match status" value="1"/>
</dbReference>
<dbReference type="NCBIfam" id="NF041082">
    <property type="entry name" value="thermosome_alpha"/>
    <property type="match status" value="1"/>
</dbReference>
<dbReference type="NCBIfam" id="TIGR01492">
    <property type="entry name" value="CPW_WPC"/>
    <property type="match status" value="5"/>
</dbReference>
<evidence type="ECO:0000256" key="8">
    <source>
        <dbReference type="ARBA" id="ARBA00033325"/>
    </source>
</evidence>
<dbReference type="Gene3D" id="3.50.7.10">
    <property type="entry name" value="GroEL"/>
    <property type="match status" value="1"/>
</dbReference>
<name>W7APM5_9APIC</name>
<feature type="compositionally biased region" description="Basic and acidic residues" evidence="10">
    <location>
        <begin position="69"/>
        <end position="92"/>
    </location>
</feature>
<dbReference type="GO" id="GO:0005832">
    <property type="term" value="C:chaperonin-containing T-complex"/>
    <property type="evidence" value="ECO:0007669"/>
    <property type="project" value="UniProtKB-ARBA"/>
</dbReference>
<evidence type="ECO:0000256" key="10">
    <source>
        <dbReference type="SAM" id="MobiDB-lite"/>
    </source>
</evidence>
<dbReference type="SUPFAM" id="SSF52029">
    <property type="entry name" value="GroEL apical domain-like"/>
    <property type="match status" value="1"/>
</dbReference>
<dbReference type="Proteomes" id="UP000030640">
    <property type="component" value="Unassembled WGS sequence"/>
</dbReference>
<feature type="region of interest" description="Disordered" evidence="10">
    <location>
        <begin position="69"/>
        <end position="109"/>
    </location>
</feature>
<sequence length="1123" mass="127045">MTKRLTFVWFPFVWLTLCVVFQSNSGEVSAGGKNKISHKSEQHEAVHQREDRKIHKYNFDSLRKKLHIERKEQGTQEGRAESSDQNEDRQIDAETEVSTAKTNGEKEKLSPEDEYAKCIGMIEKEFKGEADAKIREQLENLCSKKREQDEADKAAVEEVKANEAKSKLDETAQLNTPPHRSGADDSKRYIISQLGLSTKLDVPLDVLKESLSEVKNCVRDYTEKCPLNWKVSEMNEILCVAPESYIGTCGQQIKSDLNTEEKMQMEKKCSLFWKCDYKCIQDFENSVCPIDWVMEKEEQDGYCRAAHSYTGKCLRRIKFSTMTTKEKAIYSNLCDIRWPCKKKCTHDYSVLCPSGWIEGADGYCLATSSYSGNCEKKIYLKHLDEVMKQTYEHKCQFNYPCVYSCEKNYTDLCPNLWIPVNDKECTPSENYNGRCRHNYIFKGNIMEEEKKNFEKMCHVFYPCVKDCKRDYSFNCPIGWKETLSFCLAPTSYRYTCEKMMRKNMSEREKIQVSAKCLVFWPCSNYEVVLKNLLHSNISPADYLSVIHGPVDDVTGVVKRVTASRRSVPSELQEKKPFWTPPSTASPLTMNIAIDEYGQPFVILKEEEKKRIKGIEAHKSNILAAKVVADILKSSIGPRGMDKIIVSEDNNVTVTNDGATILEKIDVQHECAKLLVELSKSQDNEIGDGTTGVVIIAGVLLEEAYTLIDKGIHPLRIADGFENACSIALKAIEEIAITVDIQKNKNEMLKKLASTSLSSKIVSSKKELLSNIVVDAVLSVADMERKDVRFDLIKIEGKTGGLLEESTLIKGIVLNKELSHSQMVKEVRNAKIAILTCPFEPPKPKIKHKVNITNVDAFRDLQNIEKKYFYDMIDSLKKAGANFVICQWGFDDEANYLLLKENIPAIRWVGGVEMELIAIATGGKIIPRFEDIHESKLGKAELIREISHGTVNDPMVFIEGCSNTKAITILLRGGNQMMIEECERSVHDALCSVRNLIRDNRILPGGGASEIYAALAIENVADKCKGIEQYAIRAFGNALLSIPINLCNNMGLSSIDIISEIKTKIIQEKKKNLGIDSLNYKVDDMIEEGIFETFNSKYNQFSLATQVVKMILKIDDVIAPNDFN</sequence>
<evidence type="ECO:0000256" key="1">
    <source>
        <dbReference type="ARBA" id="ARBA00004496"/>
    </source>
</evidence>
<comment type="subcellular location">
    <subcellularLocation>
        <location evidence="1">Cytoplasm</location>
    </subcellularLocation>
</comment>
<dbReference type="Pfam" id="PF00118">
    <property type="entry name" value="Cpn60_TCP1"/>
    <property type="match status" value="1"/>
</dbReference>
<dbReference type="EMBL" id="KI965466">
    <property type="protein sequence ID" value="EUD67366.1"/>
    <property type="molecule type" value="Genomic_DNA"/>
</dbReference>
<dbReference type="SUPFAM" id="SSF48592">
    <property type="entry name" value="GroEL equatorial domain-like"/>
    <property type="match status" value="1"/>
</dbReference>
<dbReference type="PANTHER" id="PTHR11353">
    <property type="entry name" value="CHAPERONIN"/>
    <property type="match status" value="1"/>
</dbReference>
<feature type="domain" description="CPW-WPC" evidence="12">
    <location>
        <begin position="405"/>
        <end position="465"/>
    </location>
</feature>
<dbReference type="RefSeq" id="XP_008815893.1">
    <property type="nucleotide sequence ID" value="XM_008817671.1"/>
</dbReference>
<proteinExistence type="inferred from homology"/>
<protein>
    <recommendedName>
        <fullName evidence="7">T-complex protein 1 subunit epsilon</fullName>
    </recommendedName>
    <alternativeName>
        <fullName evidence="8">CCT-epsilon</fullName>
    </alternativeName>
</protein>
<dbReference type="AlphaFoldDB" id="W7APM5"/>
<feature type="domain" description="CPW-WPC" evidence="12">
    <location>
        <begin position="279"/>
        <end position="342"/>
    </location>
</feature>
<dbReference type="SMART" id="SM01099">
    <property type="entry name" value="CPW_WPC"/>
    <property type="match status" value="5"/>
</dbReference>
<dbReference type="GeneID" id="20037346"/>
<dbReference type="Gene3D" id="1.10.560.10">
    <property type="entry name" value="GroEL-like equatorial domain"/>
    <property type="match status" value="1"/>
</dbReference>
<feature type="signal peptide" evidence="11">
    <location>
        <begin position="1"/>
        <end position="26"/>
    </location>
</feature>
<reference evidence="13 14" key="1">
    <citation type="submission" date="2013-02" db="EMBL/GenBank/DDBJ databases">
        <title>The Genome Sequence of Plasmodium inui San Antonio 1.</title>
        <authorList>
            <consortium name="The Broad Institute Genome Sequencing Platform"/>
            <consortium name="The Broad Institute Genome Sequencing Center for Infectious Disease"/>
            <person name="Neafsey D."/>
            <person name="Cheeseman I."/>
            <person name="Volkman S."/>
            <person name="Adams J."/>
            <person name="Walker B."/>
            <person name="Young S.K."/>
            <person name="Zeng Q."/>
            <person name="Gargeya S."/>
            <person name="Fitzgerald M."/>
            <person name="Haas B."/>
            <person name="Abouelleil A."/>
            <person name="Alvarado L."/>
            <person name="Arachchi H.M."/>
            <person name="Berlin A.M."/>
            <person name="Chapman S.B."/>
            <person name="Dewar J."/>
            <person name="Goldberg J."/>
            <person name="Griggs A."/>
            <person name="Gujja S."/>
            <person name="Hansen M."/>
            <person name="Howarth C."/>
            <person name="Imamovic A."/>
            <person name="Larimer J."/>
            <person name="McCowan C."/>
            <person name="Murphy C."/>
            <person name="Neiman D."/>
            <person name="Pearson M."/>
            <person name="Priest M."/>
            <person name="Roberts A."/>
            <person name="Saif S."/>
            <person name="Shea T."/>
            <person name="Sisk P."/>
            <person name="Sykes S."/>
            <person name="Wortman J."/>
            <person name="Nusbaum C."/>
            <person name="Birren B."/>
        </authorList>
    </citation>
    <scope>NUCLEOTIDE SEQUENCE [LARGE SCALE GENOMIC DNA]</scope>
    <source>
        <strain evidence="13 14">San Antonio 1</strain>
    </source>
</reference>
<keyword evidence="3" id="KW-0963">Cytoplasm</keyword>
<feature type="domain" description="CPW-WPC" evidence="12">
    <location>
        <begin position="467"/>
        <end position="524"/>
    </location>
</feature>
<evidence type="ECO:0000313" key="13">
    <source>
        <dbReference type="EMBL" id="EUD67366.1"/>
    </source>
</evidence>
<feature type="domain" description="CPW-WPC" evidence="12">
    <location>
        <begin position="217"/>
        <end position="277"/>
    </location>
</feature>
<feature type="region of interest" description="Disordered" evidence="10">
    <location>
        <begin position="146"/>
        <end position="186"/>
    </location>
</feature>
<dbReference type="InterPro" id="IPR054827">
    <property type="entry name" value="thermosome_alpha"/>
</dbReference>
<dbReference type="InterPro" id="IPR027409">
    <property type="entry name" value="GroEL-like_apical_dom_sf"/>
</dbReference>
<comment type="similarity">
    <text evidence="2 9">Belongs to the TCP-1 chaperonin family.</text>
</comment>
<accession>W7APM5</accession>
<feature type="compositionally biased region" description="Basic and acidic residues" evidence="10">
    <location>
        <begin position="146"/>
        <end position="170"/>
    </location>
</feature>
<dbReference type="CDD" id="cd03339">
    <property type="entry name" value="TCP1_epsilon"/>
    <property type="match status" value="1"/>
</dbReference>
<dbReference type="Gene3D" id="3.30.260.10">
    <property type="entry name" value="TCP-1-like chaperonin intermediate domain"/>
    <property type="match status" value="1"/>
</dbReference>
<dbReference type="PRINTS" id="PR00304">
    <property type="entry name" value="TCOMPLEXTCP1"/>
</dbReference>
<evidence type="ECO:0000259" key="12">
    <source>
        <dbReference type="SMART" id="SM01099"/>
    </source>
</evidence>
<evidence type="ECO:0000256" key="3">
    <source>
        <dbReference type="ARBA" id="ARBA00022490"/>
    </source>
</evidence>
<evidence type="ECO:0000256" key="11">
    <source>
        <dbReference type="SAM" id="SignalP"/>
    </source>
</evidence>
<dbReference type="InterPro" id="IPR027410">
    <property type="entry name" value="TCP-1-like_intermed_sf"/>
</dbReference>
<dbReference type="InterPro" id="IPR053374">
    <property type="entry name" value="TCP-1_chaperonin"/>
</dbReference>
<keyword evidence="6 9" id="KW-0143">Chaperone</keyword>
<dbReference type="VEuPathDB" id="PlasmoDB:C922_02072"/>
<dbReference type="PROSITE" id="PS00995">
    <property type="entry name" value="TCP1_3"/>
    <property type="match status" value="1"/>
</dbReference>
<keyword evidence="4 9" id="KW-0547">Nucleotide-binding</keyword>
<evidence type="ECO:0000256" key="9">
    <source>
        <dbReference type="RuleBase" id="RU004187"/>
    </source>
</evidence>
<dbReference type="Pfam" id="PF09717">
    <property type="entry name" value="CPW_WPC"/>
    <property type="match status" value="5"/>
</dbReference>
<dbReference type="GO" id="GO:0005524">
    <property type="term" value="F:ATP binding"/>
    <property type="evidence" value="ECO:0007669"/>
    <property type="project" value="UniProtKB-KW"/>
</dbReference>
<dbReference type="GO" id="GO:0016887">
    <property type="term" value="F:ATP hydrolysis activity"/>
    <property type="evidence" value="ECO:0007669"/>
    <property type="project" value="InterPro"/>
</dbReference>
<feature type="region of interest" description="Disordered" evidence="10">
    <location>
        <begin position="29"/>
        <end position="50"/>
    </location>
</feature>
<dbReference type="InterPro" id="IPR006387">
    <property type="entry name" value="CPW_WPC_dom"/>
</dbReference>
<gene>
    <name evidence="13" type="ORF">C922_02072</name>
</gene>
<dbReference type="InterPro" id="IPR002423">
    <property type="entry name" value="Cpn60/GroEL/TCP-1"/>
</dbReference>
<evidence type="ECO:0000256" key="2">
    <source>
        <dbReference type="ARBA" id="ARBA00008020"/>
    </source>
</evidence>
<evidence type="ECO:0000256" key="7">
    <source>
        <dbReference type="ARBA" id="ARBA00024086"/>
    </source>
</evidence>
<evidence type="ECO:0000256" key="6">
    <source>
        <dbReference type="ARBA" id="ARBA00023186"/>
    </source>
</evidence>
<dbReference type="FunFam" id="3.50.7.10:FF:000003">
    <property type="entry name" value="T-complex protein 1 subunit epsilon"/>
    <property type="match status" value="1"/>
</dbReference>
<dbReference type="InterPro" id="IPR027413">
    <property type="entry name" value="GROEL-like_equatorial_sf"/>
</dbReference>
<feature type="domain" description="CPW-WPC" evidence="12">
    <location>
        <begin position="344"/>
        <end position="403"/>
    </location>
</feature>
<keyword evidence="5 9" id="KW-0067">ATP-binding</keyword>
<keyword evidence="11" id="KW-0732">Signal</keyword>
<feature type="compositionally biased region" description="Basic and acidic residues" evidence="10">
    <location>
        <begin position="38"/>
        <end position="50"/>
    </location>
</feature>
<evidence type="ECO:0000256" key="4">
    <source>
        <dbReference type="ARBA" id="ARBA00022741"/>
    </source>
</evidence>
<dbReference type="GO" id="GO:0051082">
    <property type="term" value="F:unfolded protein binding"/>
    <property type="evidence" value="ECO:0007669"/>
    <property type="project" value="InterPro"/>
</dbReference>
<dbReference type="InterPro" id="IPR002194">
    <property type="entry name" value="Chaperonin_TCP-1_CS"/>
</dbReference>
<organism evidence="13 14">
    <name type="scientific">Plasmodium inui San Antonio 1</name>
    <dbReference type="NCBI Taxonomy" id="1237626"/>
    <lineage>
        <taxon>Eukaryota</taxon>
        <taxon>Sar</taxon>
        <taxon>Alveolata</taxon>
        <taxon>Apicomplexa</taxon>
        <taxon>Aconoidasida</taxon>
        <taxon>Haemosporida</taxon>
        <taxon>Plasmodiidae</taxon>
        <taxon>Plasmodium</taxon>
        <taxon>Plasmodium (Plasmodium)</taxon>
    </lineage>
</organism>